<dbReference type="KEGG" id="rev:HUE57_01130"/>
<dbReference type="InterPro" id="IPR007236">
    <property type="entry name" value="SlyX"/>
</dbReference>
<evidence type="ECO:0000256" key="1">
    <source>
        <dbReference type="SAM" id="Coils"/>
    </source>
</evidence>
<name>A0A6N0I0V2_9GAMM</name>
<keyword evidence="3" id="KW-1185">Reference proteome</keyword>
<gene>
    <name evidence="2" type="ORF">HUE57_01130</name>
</gene>
<dbReference type="PANTHER" id="PTHR36508:SF1">
    <property type="entry name" value="PROTEIN SLYX"/>
    <property type="match status" value="1"/>
</dbReference>
<sequence>MESRLTELEIRFTEQEAAIESLSDTVHRQEQELEMMRLMVEQLKERIKSLANTPLAAQSEEAPPPHY</sequence>
<evidence type="ECO:0000313" key="2">
    <source>
        <dbReference type="EMBL" id="QKQ28106.1"/>
    </source>
</evidence>
<reference evidence="2 3" key="1">
    <citation type="submission" date="2020-05" db="EMBL/GenBank/DDBJ databases">
        <title>Horizontal transmission and recombination maintain forever young bacterial symbiont genomes.</title>
        <authorList>
            <person name="Russell S.L."/>
            <person name="Pepper-Tunick E."/>
            <person name="Svedberg J."/>
            <person name="Byrne A."/>
            <person name="Ruelas Castillo J."/>
            <person name="Vollmers C."/>
            <person name="Beinart R.A."/>
            <person name="Corbett-Detig R."/>
        </authorList>
    </citation>
    <scope>NUCLEOTIDE SEQUENCE [LARGE SCALE GENOMIC DNA]</scope>
    <source>
        <strain evidence="2">Santa_Monica_outfall</strain>
    </source>
</reference>
<dbReference type="PANTHER" id="PTHR36508">
    <property type="entry name" value="PROTEIN SLYX"/>
    <property type="match status" value="1"/>
</dbReference>
<dbReference type="Gene3D" id="1.20.5.300">
    <property type="match status" value="1"/>
</dbReference>
<dbReference type="EMBL" id="CP054491">
    <property type="protein sequence ID" value="QKQ28106.1"/>
    <property type="molecule type" value="Genomic_DNA"/>
</dbReference>
<dbReference type="Proteomes" id="UP000509658">
    <property type="component" value="Chromosome"/>
</dbReference>
<dbReference type="AlphaFoldDB" id="A0A6N0I0V2"/>
<feature type="coiled-coil region" evidence="1">
    <location>
        <begin position="5"/>
        <end position="53"/>
    </location>
</feature>
<accession>A0A6N0I0V2</accession>
<keyword evidence="1" id="KW-0175">Coiled coil</keyword>
<dbReference type="Pfam" id="PF04102">
    <property type="entry name" value="SlyX"/>
    <property type="match status" value="1"/>
</dbReference>
<organism evidence="2 3">
    <name type="scientific">Candidatus Reidiella endopervernicosa</name>
    <dbReference type="NCBI Taxonomy" id="2738883"/>
    <lineage>
        <taxon>Bacteria</taxon>
        <taxon>Pseudomonadati</taxon>
        <taxon>Pseudomonadota</taxon>
        <taxon>Gammaproteobacteria</taxon>
        <taxon>Candidatus Reidiella</taxon>
    </lineage>
</organism>
<proteinExistence type="predicted"/>
<protein>
    <submittedName>
        <fullName evidence="2">SlyX family protein</fullName>
    </submittedName>
</protein>
<evidence type="ECO:0000313" key="3">
    <source>
        <dbReference type="Proteomes" id="UP000509658"/>
    </source>
</evidence>